<keyword evidence="6" id="KW-1185">Reference proteome</keyword>
<evidence type="ECO:0000313" key="6">
    <source>
        <dbReference type="Proteomes" id="UP001217089"/>
    </source>
</evidence>
<evidence type="ECO:0000256" key="2">
    <source>
        <dbReference type="ARBA" id="ARBA00023163"/>
    </source>
</evidence>
<gene>
    <name evidence="5" type="ORF">KUTeg_006326</name>
</gene>
<organism evidence="5 6">
    <name type="scientific">Tegillarca granosa</name>
    <name type="common">Malaysian cockle</name>
    <name type="synonym">Anadara granosa</name>
    <dbReference type="NCBI Taxonomy" id="220873"/>
    <lineage>
        <taxon>Eukaryota</taxon>
        <taxon>Metazoa</taxon>
        <taxon>Spiralia</taxon>
        <taxon>Lophotrochozoa</taxon>
        <taxon>Mollusca</taxon>
        <taxon>Bivalvia</taxon>
        <taxon>Autobranchia</taxon>
        <taxon>Pteriomorphia</taxon>
        <taxon>Arcoida</taxon>
        <taxon>Arcoidea</taxon>
        <taxon>Arcidae</taxon>
        <taxon>Tegillarca</taxon>
    </lineage>
</organism>
<name>A0ABQ9FG55_TEGGR</name>
<dbReference type="EMBL" id="JARBDR010000328">
    <property type="protein sequence ID" value="KAJ8316312.1"/>
    <property type="molecule type" value="Genomic_DNA"/>
</dbReference>
<keyword evidence="2" id="KW-0804">Transcription</keyword>
<evidence type="ECO:0000313" key="5">
    <source>
        <dbReference type="EMBL" id="KAJ8316312.1"/>
    </source>
</evidence>
<feature type="domain" description="NR LBD" evidence="4">
    <location>
        <begin position="1"/>
        <end position="76"/>
    </location>
</feature>
<dbReference type="PROSITE" id="PS51843">
    <property type="entry name" value="NR_LBD"/>
    <property type="match status" value="1"/>
</dbReference>
<keyword evidence="3" id="KW-0675">Receptor</keyword>
<dbReference type="Proteomes" id="UP001217089">
    <property type="component" value="Unassembled WGS sequence"/>
</dbReference>
<evidence type="ECO:0000256" key="3">
    <source>
        <dbReference type="ARBA" id="ARBA00023170"/>
    </source>
</evidence>
<dbReference type="SUPFAM" id="SSF48508">
    <property type="entry name" value="Nuclear receptor ligand-binding domain"/>
    <property type="match status" value="1"/>
</dbReference>
<protein>
    <recommendedName>
        <fullName evidence="4">NR LBD domain-containing protein</fullName>
    </recommendedName>
</protein>
<proteinExistence type="predicted"/>
<evidence type="ECO:0000259" key="4">
    <source>
        <dbReference type="PROSITE" id="PS51843"/>
    </source>
</evidence>
<reference evidence="5 6" key="1">
    <citation type="submission" date="2022-12" db="EMBL/GenBank/DDBJ databases">
        <title>Chromosome-level genome of Tegillarca granosa.</title>
        <authorList>
            <person name="Kim J."/>
        </authorList>
    </citation>
    <scope>NUCLEOTIDE SEQUENCE [LARGE SCALE GENOMIC DNA]</scope>
    <source>
        <strain evidence="5">Teg-2019</strain>
        <tissue evidence="5">Adductor muscle</tissue>
    </source>
</reference>
<evidence type="ECO:0000256" key="1">
    <source>
        <dbReference type="ARBA" id="ARBA00023015"/>
    </source>
</evidence>
<dbReference type="Gene3D" id="1.10.565.10">
    <property type="entry name" value="Retinoid X Receptor"/>
    <property type="match status" value="1"/>
</dbReference>
<comment type="caution">
    <text evidence="5">The sequence shown here is derived from an EMBL/GenBank/DDBJ whole genome shotgun (WGS) entry which is preliminary data.</text>
</comment>
<dbReference type="InterPro" id="IPR035500">
    <property type="entry name" value="NHR-like_dom_sf"/>
</dbReference>
<sequence length="76" mass="8875">MKLLCTSCRQILLLSMVSNFLDSLRRYELHQYPNDKRRYGKMLLRLPSLRTISAKAAERFLSLTLDGTIQLNDLVM</sequence>
<dbReference type="InterPro" id="IPR000536">
    <property type="entry name" value="Nucl_hrmn_rcpt_lig-bd"/>
</dbReference>
<accession>A0ABQ9FG55</accession>
<keyword evidence="1" id="KW-0805">Transcription regulation</keyword>